<dbReference type="SUPFAM" id="SSF54373">
    <property type="entry name" value="FAD-linked reductases, C-terminal domain"/>
    <property type="match status" value="1"/>
</dbReference>
<keyword evidence="9" id="KW-1185">Reference proteome</keyword>
<accession>A0A7Z2JKA1</accession>
<evidence type="ECO:0000256" key="5">
    <source>
        <dbReference type="SAM" id="MobiDB-lite"/>
    </source>
</evidence>
<dbReference type="InterPro" id="IPR036188">
    <property type="entry name" value="FAD/NAD-bd_sf"/>
</dbReference>
<dbReference type="PANTHER" id="PTHR46056:SF12">
    <property type="entry name" value="LONG-CHAIN-ALCOHOL OXIDASE"/>
    <property type="match status" value="1"/>
</dbReference>
<gene>
    <name evidence="8" type="ORF">FAZ98_35185</name>
</gene>
<keyword evidence="4" id="KW-0560">Oxidoreductase</keyword>
<dbReference type="RefSeq" id="WP_158959032.1">
    <property type="nucleotide sequence ID" value="NZ_CP046917.1"/>
</dbReference>
<evidence type="ECO:0000256" key="1">
    <source>
        <dbReference type="ARBA" id="ARBA00010790"/>
    </source>
</evidence>
<keyword evidence="3" id="KW-0274">FAD</keyword>
<evidence type="ECO:0000256" key="2">
    <source>
        <dbReference type="ARBA" id="ARBA00022630"/>
    </source>
</evidence>
<dbReference type="AlphaFoldDB" id="A0A7Z2JKA1"/>
<name>A0A7Z2JKA1_9BURK</name>
<reference evidence="8 9" key="1">
    <citation type="submission" date="2019-12" db="EMBL/GenBank/DDBJ databases">
        <title>Paraburkholderia acidiphila 7Q-K02 sp. nov and Paraburkholderia acidisoli DHF22 sp. nov., two strains isolated from forest soil.</title>
        <authorList>
            <person name="Gao Z."/>
            <person name="Qiu L."/>
        </authorList>
    </citation>
    <scope>NUCLEOTIDE SEQUENCE [LARGE SCALE GENOMIC DNA]</scope>
    <source>
        <strain evidence="8 9">DHF22</strain>
        <plasmid evidence="8 9">p1</plasmid>
    </source>
</reference>
<dbReference type="GO" id="GO:0050660">
    <property type="term" value="F:flavin adenine dinucleotide binding"/>
    <property type="evidence" value="ECO:0007669"/>
    <property type="project" value="InterPro"/>
</dbReference>
<dbReference type="EMBL" id="CP046917">
    <property type="protein sequence ID" value="QGZ67073.1"/>
    <property type="molecule type" value="Genomic_DNA"/>
</dbReference>
<organism evidence="8 9">
    <name type="scientific">Paraburkholderia acidisoli</name>
    <dbReference type="NCBI Taxonomy" id="2571748"/>
    <lineage>
        <taxon>Bacteria</taxon>
        <taxon>Pseudomonadati</taxon>
        <taxon>Pseudomonadota</taxon>
        <taxon>Betaproteobacteria</taxon>
        <taxon>Burkholderiales</taxon>
        <taxon>Burkholderiaceae</taxon>
        <taxon>Paraburkholderia</taxon>
    </lineage>
</organism>
<dbReference type="InterPro" id="IPR007867">
    <property type="entry name" value="GMC_OxRtase_C"/>
</dbReference>
<evidence type="ECO:0000259" key="7">
    <source>
        <dbReference type="Pfam" id="PF05199"/>
    </source>
</evidence>
<evidence type="ECO:0000313" key="9">
    <source>
        <dbReference type="Proteomes" id="UP000433577"/>
    </source>
</evidence>
<geneLocation type="plasmid" evidence="8 9">
    <name>p1</name>
</geneLocation>
<dbReference type="SUPFAM" id="SSF51905">
    <property type="entry name" value="FAD/NAD(P)-binding domain"/>
    <property type="match status" value="1"/>
</dbReference>
<dbReference type="OrthoDB" id="9787779at2"/>
<feature type="domain" description="Glucose-methanol-choline oxidoreductase N-terminal" evidence="6">
    <location>
        <begin position="115"/>
        <end position="336"/>
    </location>
</feature>
<feature type="domain" description="Glucose-methanol-choline oxidoreductase C-terminal" evidence="7">
    <location>
        <begin position="424"/>
        <end position="538"/>
    </location>
</feature>
<dbReference type="Proteomes" id="UP000433577">
    <property type="component" value="Plasmid p1"/>
</dbReference>
<proteinExistence type="inferred from homology"/>
<evidence type="ECO:0000313" key="8">
    <source>
        <dbReference type="EMBL" id="QGZ67073.1"/>
    </source>
</evidence>
<keyword evidence="2" id="KW-0285">Flavoprotein</keyword>
<dbReference type="PANTHER" id="PTHR46056">
    <property type="entry name" value="LONG-CHAIN-ALCOHOL OXIDASE"/>
    <property type="match status" value="1"/>
</dbReference>
<evidence type="ECO:0000256" key="4">
    <source>
        <dbReference type="ARBA" id="ARBA00023002"/>
    </source>
</evidence>
<dbReference type="GO" id="GO:0016614">
    <property type="term" value="F:oxidoreductase activity, acting on CH-OH group of donors"/>
    <property type="evidence" value="ECO:0007669"/>
    <property type="project" value="InterPro"/>
</dbReference>
<evidence type="ECO:0000256" key="3">
    <source>
        <dbReference type="ARBA" id="ARBA00022827"/>
    </source>
</evidence>
<dbReference type="KEGG" id="pacs:FAZ98_35185"/>
<dbReference type="InterPro" id="IPR000172">
    <property type="entry name" value="GMC_OxRdtase_N"/>
</dbReference>
<protein>
    <submittedName>
        <fullName evidence="8">GMC family oxidoreductase</fullName>
    </submittedName>
</protein>
<dbReference type="Gene3D" id="3.50.50.60">
    <property type="entry name" value="FAD/NAD(P)-binding domain"/>
    <property type="match status" value="2"/>
</dbReference>
<feature type="compositionally biased region" description="Basic and acidic residues" evidence="5">
    <location>
        <begin position="1"/>
        <end position="16"/>
    </location>
</feature>
<keyword evidence="8" id="KW-0614">Plasmid</keyword>
<comment type="similarity">
    <text evidence="1">Belongs to the GMC oxidoreductase family.</text>
</comment>
<dbReference type="Pfam" id="PF05199">
    <property type="entry name" value="GMC_oxred_C"/>
    <property type="match status" value="1"/>
</dbReference>
<sequence>MTPPHHDVPSDAERTPRGKSGRAPDVFRRGGWVPMHEYPLDEAVDFVIVGTGAGGATLACKLAEAGFSVVAFDAGAWWRPLEEFASDETHQSKLYWTDERLCDGDNPLQLGSNNSGKAVGGSMVHFAMVSLRFRPEWFKSRSLLGYGADWPIDWREMWRYYAEVEQVLGISGPVNYPWGPKRPRYPYRAHEVNGAGLVLARGCEALGIPWSPTPLATLSAPRGDAHQCVYRGFCVAGCSTNAKQSTLVTWIPRALRAGAEVRDLAMVGRIETDSAGRASGVHFHREGRWQFQRARNVVVAGYAIETPRLLLNSANTRYPEGLANRSGLVGKNLMVQLNQAAWGTMENEIRWYKGPPSLALTEHWNYTDSGKDFFGGYCYMSQGPLPVVWAGTQAGRGLWGDALVREMAKYNHQAGLKIVGETLPQERNRVTLADEKDAYGLPIARVTWSMDDNDRRMVRHALGFMRRALDAAGACDIWTQDEDTCHLNGTARMGFDAETSVVDADCRSWDIPNLWICDGSVFPTVGGVNPSLTIQAVACRTADRMQQLAARGEL</sequence>
<dbReference type="Pfam" id="PF00732">
    <property type="entry name" value="GMC_oxred_N"/>
    <property type="match status" value="1"/>
</dbReference>
<feature type="region of interest" description="Disordered" evidence="5">
    <location>
        <begin position="1"/>
        <end position="28"/>
    </location>
</feature>
<evidence type="ECO:0000259" key="6">
    <source>
        <dbReference type="Pfam" id="PF00732"/>
    </source>
</evidence>